<reference evidence="1 2" key="1">
    <citation type="submission" date="2011-09" db="EMBL/GenBank/DDBJ databases">
        <authorList>
            <person name="Weinstock G."/>
            <person name="Sodergren E."/>
            <person name="Clifton S."/>
            <person name="Fulton L."/>
            <person name="Fulton B."/>
            <person name="Courtney L."/>
            <person name="Fronick C."/>
            <person name="Harrison M."/>
            <person name="Strong C."/>
            <person name="Farmer C."/>
            <person name="Delahaunty K."/>
            <person name="Markovic C."/>
            <person name="Hall O."/>
            <person name="Minx P."/>
            <person name="Tomlinson C."/>
            <person name="Mitreva M."/>
            <person name="Hou S."/>
            <person name="Chen J."/>
            <person name="Wollam A."/>
            <person name="Pepin K.H."/>
            <person name="Johnson M."/>
            <person name="Bhonagiri V."/>
            <person name="Zhang X."/>
            <person name="Suruliraj S."/>
            <person name="Warren W."/>
            <person name="Chinwalla A."/>
            <person name="Mardis E.R."/>
            <person name="Wilson R.K."/>
        </authorList>
    </citation>
    <scope>NUCLEOTIDE SEQUENCE [LARGE SCALE GENOMIC DNA]</scope>
    <source>
        <strain evidence="1 2">F0435</strain>
    </source>
</reference>
<protein>
    <submittedName>
        <fullName evidence="1">Uncharacterized protein</fullName>
    </submittedName>
</protein>
<feature type="non-terminal residue" evidence="1">
    <location>
        <position position="1"/>
    </location>
</feature>
<comment type="caution">
    <text evidence="1">The sequence shown here is derived from an EMBL/GenBank/DDBJ whole genome shotgun (WGS) entry which is preliminary data.</text>
</comment>
<evidence type="ECO:0000313" key="2">
    <source>
        <dbReference type="Proteomes" id="UP000005025"/>
    </source>
</evidence>
<dbReference type="HOGENOM" id="CLU_3073312_0_0_9"/>
<name>H1LIL0_9LACO</name>
<sequence>RCKSLLGAARFHYVDKKTKLSGLKFFSKVLTRKLLFCGAVLNGAKVWHQMVKK</sequence>
<dbReference type="Proteomes" id="UP000005025">
    <property type="component" value="Unassembled WGS sequence"/>
</dbReference>
<organism evidence="1 2">
    <name type="scientific">Lentilactobacillus kisonensis F0435</name>
    <dbReference type="NCBI Taxonomy" id="797516"/>
    <lineage>
        <taxon>Bacteria</taxon>
        <taxon>Bacillati</taxon>
        <taxon>Bacillota</taxon>
        <taxon>Bacilli</taxon>
        <taxon>Lactobacillales</taxon>
        <taxon>Lactobacillaceae</taxon>
        <taxon>Lentilactobacillus</taxon>
    </lineage>
</organism>
<proteinExistence type="predicted"/>
<evidence type="ECO:0000313" key="1">
    <source>
        <dbReference type="EMBL" id="EHO49664.1"/>
    </source>
</evidence>
<gene>
    <name evidence="1" type="ORF">HMPREF9104_02451</name>
</gene>
<dbReference type="EMBL" id="AGRJ01000213">
    <property type="protein sequence ID" value="EHO49664.1"/>
    <property type="molecule type" value="Genomic_DNA"/>
</dbReference>
<accession>H1LIL0</accession>
<dbReference type="AlphaFoldDB" id="H1LIL0"/>